<proteinExistence type="predicted"/>
<dbReference type="Proteomes" id="UP000000488">
    <property type="component" value="Chromosome"/>
</dbReference>
<dbReference type="HOGENOM" id="CLU_2260704_0_0_7"/>
<sequence>MLVGAPPCLNHPFELRRKFVLKARQRVDSVDGGVLPVSHFDMEVRDSMLVGVTDDAELADAVYEETKSSSEAPLLFGHIDQHELQPQCVDCSHEFRRRLRRRR</sequence>
<organism evidence="1 2">
    <name type="scientific">Myxococcus fulvus (strain ATCC BAA-855 / HW-1)</name>
    <dbReference type="NCBI Taxonomy" id="483219"/>
    <lineage>
        <taxon>Bacteria</taxon>
        <taxon>Pseudomonadati</taxon>
        <taxon>Myxococcota</taxon>
        <taxon>Myxococcia</taxon>
        <taxon>Myxococcales</taxon>
        <taxon>Cystobacterineae</taxon>
        <taxon>Myxococcaceae</taxon>
        <taxon>Myxococcus</taxon>
    </lineage>
</organism>
<gene>
    <name evidence="1" type="ordered locus">LILAB_08735</name>
</gene>
<evidence type="ECO:0000313" key="1">
    <source>
        <dbReference type="EMBL" id="AEI63658.1"/>
    </source>
</evidence>
<evidence type="ECO:0000313" key="2">
    <source>
        <dbReference type="Proteomes" id="UP000000488"/>
    </source>
</evidence>
<accession>F8CGU9</accession>
<protein>
    <submittedName>
        <fullName evidence="1">Uncharacterized protein</fullName>
    </submittedName>
</protein>
<dbReference type="EMBL" id="CP002830">
    <property type="protein sequence ID" value="AEI63658.1"/>
    <property type="molecule type" value="Genomic_DNA"/>
</dbReference>
<dbReference type="KEGG" id="mfu:LILAB_08735"/>
<dbReference type="AlphaFoldDB" id="F8CGU9"/>
<reference evidence="1 2" key="1">
    <citation type="journal article" date="2011" name="J. Bacteriol.">
        <title>Genome sequence of the halotolerant marine bacterium Myxococcus fulvus HW-1.</title>
        <authorList>
            <person name="Li Z.F."/>
            <person name="Li X."/>
            <person name="Liu H."/>
            <person name="Liu X."/>
            <person name="Han K."/>
            <person name="Wu Z.H."/>
            <person name="Hu W."/>
            <person name="Li F.F."/>
            <person name="Li Y.Z."/>
        </authorList>
    </citation>
    <scope>NUCLEOTIDE SEQUENCE [LARGE SCALE GENOMIC DNA]</scope>
    <source>
        <strain evidence="2">ATCC BAA-855 / HW-1</strain>
    </source>
</reference>
<name>F8CGU9_MYXFH</name>